<dbReference type="Proteomes" id="UP000182888">
    <property type="component" value="Unassembled WGS sequence"/>
</dbReference>
<feature type="compositionally biased region" description="Polar residues" evidence="1">
    <location>
        <begin position="37"/>
        <end position="46"/>
    </location>
</feature>
<accession>A0A0K2VUF4</accession>
<dbReference type="EMBL" id="CCND01000010">
    <property type="protein sequence ID" value="CDX53793.1"/>
    <property type="molecule type" value="Genomic_DNA"/>
</dbReference>
<evidence type="ECO:0000313" key="2">
    <source>
        <dbReference type="EMBL" id="CDX53793.1"/>
    </source>
</evidence>
<feature type="compositionally biased region" description="Basic and acidic residues" evidence="1">
    <location>
        <begin position="8"/>
        <end position="22"/>
    </location>
</feature>
<sequence length="179" mass="19436">MKTAPRSRQSDGGDKGPDDRPRSSLLAGGRMSRSDAQENSDSSENAATEGVRWAALPSFLRRSFRCSLGDVDKSRWQTSKLTHRCQSVFIAGVSARTRSPGRGACDANTRWLLEDPIDEWSDKEVLGAAYLDIPRSAPAAWAGAWGETAGARHSRRAAPFRGSDTHSQPSRSRVPAVLV</sequence>
<reference evidence="3" key="1">
    <citation type="submission" date="2014-08" db="EMBL/GenBank/DDBJ databases">
        <authorList>
            <person name="Edwards T."/>
        </authorList>
    </citation>
    <scope>NUCLEOTIDE SEQUENCE [LARGE SCALE GENOMIC DNA]</scope>
</reference>
<proteinExistence type="predicted"/>
<protein>
    <submittedName>
        <fullName evidence="2">Uncharacterized protein</fullName>
    </submittedName>
</protein>
<gene>
    <name evidence="2" type="ORF">MPL1032_180160</name>
</gene>
<organism evidence="2 3">
    <name type="scientific">Mesorhizobium plurifarium</name>
    <dbReference type="NCBI Taxonomy" id="69974"/>
    <lineage>
        <taxon>Bacteria</taxon>
        <taxon>Pseudomonadati</taxon>
        <taxon>Pseudomonadota</taxon>
        <taxon>Alphaproteobacteria</taxon>
        <taxon>Hyphomicrobiales</taxon>
        <taxon>Phyllobacteriaceae</taxon>
        <taxon>Mesorhizobium</taxon>
    </lineage>
</organism>
<feature type="region of interest" description="Disordered" evidence="1">
    <location>
        <begin position="152"/>
        <end position="179"/>
    </location>
</feature>
<evidence type="ECO:0000313" key="3">
    <source>
        <dbReference type="Proteomes" id="UP000182888"/>
    </source>
</evidence>
<name>A0A0K2VUF4_MESPL</name>
<feature type="region of interest" description="Disordered" evidence="1">
    <location>
        <begin position="1"/>
        <end position="48"/>
    </location>
</feature>
<evidence type="ECO:0000256" key="1">
    <source>
        <dbReference type="SAM" id="MobiDB-lite"/>
    </source>
</evidence>
<dbReference type="AlphaFoldDB" id="A0A0K2VUF4"/>